<evidence type="ECO:0000313" key="2">
    <source>
        <dbReference type="Proteomes" id="UP000022910"/>
    </source>
</evidence>
<reference evidence="1 2" key="1">
    <citation type="submission" date="2014-02" db="EMBL/GenBank/DDBJ databases">
        <title>Single nucleus genome sequencing reveals high similarity among nuclei of an endomycorrhizal fungus.</title>
        <authorList>
            <person name="Lin K."/>
            <person name="Geurts R."/>
            <person name="Zhang Z."/>
            <person name="Limpens E."/>
            <person name="Saunders D.G."/>
            <person name="Mu D."/>
            <person name="Pang E."/>
            <person name="Cao H."/>
            <person name="Cha H."/>
            <person name="Lin T."/>
            <person name="Zhou Q."/>
            <person name="Shang Y."/>
            <person name="Li Y."/>
            <person name="Ivanov S."/>
            <person name="Sharma T."/>
            <person name="Velzen R.V."/>
            <person name="Ruijter N.D."/>
            <person name="Aanen D.K."/>
            <person name="Win J."/>
            <person name="Kamoun S."/>
            <person name="Bisseling T."/>
            <person name="Huang S."/>
        </authorList>
    </citation>
    <scope>NUCLEOTIDE SEQUENCE [LARGE SCALE GENOMIC DNA]</scope>
    <source>
        <strain evidence="2">DAOM197198w</strain>
    </source>
</reference>
<dbReference type="HOGENOM" id="CLU_051724_0_0_1"/>
<dbReference type="OrthoDB" id="4851849at2759"/>
<dbReference type="Proteomes" id="UP000022910">
    <property type="component" value="Unassembled WGS sequence"/>
</dbReference>
<comment type="caution">
    <text evidence="1">The sequence shown here is derived from an EMBL/GenBank/DDBJ whole genome shotgun (WGS) entry which is preliminary data.</text>
</comment>
<accession>A0A015K7J6</accession>
<sequence>MISEKLKELKKYKKEHKKKWEEEKDHEKELYSKECVAHCINFVVGEAKDEVADLKIHDRFSCYLATILARDKEIVAVWLKILKDSSEIYLSKNFDWLNKDVKYINNITNYLKVISKNTPIKSTDTEKAFYLAVMSYCYTKFEFRWNKLKNDINNGDNNEYVKSLKDYISAELGDSATPINISLVCYEYYKQIKAKVNSNISPKFLGHIKKVGSYFGSIKGIINCAKNIQYKPLFSNIKVNRGRPVIINKQPIYSWENIIKRFIDEDEDKYNHFMTRCSKKPEVMERIHKVYTDNATKQLQLNNDNVEKCIYLHAEMHILASLIIDNKIKSRVFIAVSKKCCYLCELYINFAIKQGYNIVISGKHQKLYDRWILPHVKNSDFKDKSLIYILENLNQIIEKKIEHYIKSLPANFDNSGNNLDLYDNGNNIYMRYMEYIKDFDNVCKKIDLKFKI</sequence>
<dbReference type="AlphaFoldDB" id="A0A015K7J6"/>
<dbReference type="InterPro" id="IPR027796">
    <property type="entry name" value="OTT_1508_deam-like"/>
</dbReference>
<protein>
    <submittedName>
        <fullName evidence="1">Uncharacterized protein</fullName>
    </submittedName>
</protein>
<proteinExistence type="predicted"/>
<organism evidence="1 2">
    <name type="scientific">Rhizophagus irregularis (strain DAOM 197198w)</name>
    <name type="common">Glomus intraradices</name>
    <dbReference type="NCBI Taxonomy" id="1432141"/>
    <lineage>
        <taxon>Eukaryota</taxon>
        <taxon>Fungi</taxon>
        <taxon>Fungi incertae sedis</taxon>
        <taxon>Mucoromycota</taxon>
        <taxon>Glomeromycotina</taxon>
        <taxon>Glomeromycetes</taxon>
        <taxon>Glomerales</taxon>
        <taxon>Glomeraceae</taxon>
        <taxon>Rhizophagus</taxon>
    </lineage>
</organism>
<keyword evidence="2" id="KW-1185">Reference proteome</keyword>
<dbReference type="Pfam" id="PF14441">
    <property type="entry name" value="OTT_1508_deam"/>
    <property type="match status" value="1"/>
</dbReference>
<name>A0A015K7J6_RHIIW</name>
<dbReference type="EMBL" id="JEMT01010412">
    <property type="protein sequence ID" value="EXX77667.1"/>
    <property type="molecule type" value="Genomic_DNA"/>
</dbReference>
<gene>
    <name evidence="1" type="ORF">RirG_021720</name>
</gene>
<evidence type="ECO:0000313" key="1">
    <source>
        <dbReference type="EMBL" id="EXX77667.1"/>
    </source>
</evidence>